<protein>
    <recommendedName>
        <fullName evidence="1">Dienelactone hydrolase domain-containing protein</fullName>
    </recommendedName>
</protein>
<evidence type="ECO:0000313" key="2">
    <source>
        <dbReference type="EMBL" id="ACL47690.1"/>
    </source>
</evidence>
<dbReference type="InterPro" id="IPR002925">
    <property type="entry name" value="Dienelactn_hydro"/>
</dbReference>
<dbReference type="OrthoDB" id="9805123at2"/>
<dbReference type="HOGENOM" id="CLU_1913582_0_0_3"/>
<dbReference type="Gene3D" id="3.40.50.1820">
    <property type="entry name" value="alpha/beta hydrolase"/>
    <property type="match status" value="1"/>
</dbReference>
<evidence type="ECO:0000259" key="1">
    <source>
        <dbReference type="Pfam" id="PF01738"/>
    </source>
</evidence>
<accession>B8HZ42</accession>
<dbReference type="InterPro" id="IPR029058">
    <property type="entry name" value="AB_hydrolase_fold"/>
</dbReference>
<name>B8HZ42_CYAP4</name>
<reference evidence="2" key="1">
    <citation type="submission" date="2009-01" db="EMBL/GenBank/DDBJ databases">
        <title>Complete sequence of plasmid1 Cyanothece sp. PCC 7425.</title>
        <authorList>
            <consortium name="US DOE Joint Genome Institute"/>
            <person name="Lucas S."/>
            <person name="Copeland A."/>
            <person name="Lapidus A."/>
            <person name="Glavina del Rio T."/>
            <person name="Dalin E."/>
            <person name="Tice H."/>
            <person name="Bruce D."/>
            <person name="Goodwin L."/>
            <person name="Pitluck S."/>
            <person name="Sims D."/>
            <person name="Meineke L."/>
            <person name="Brettin T."/>
            <person name="Detter J.C."/>
            <person name="Han C."/>
            <person name="Larimer F."/>
            <person name="Land M."/>
            <person name="Hauser L."/>
            <person name="Kyrpides N."/>
            <person name="Ovchinnikova G."/>
            <person name="Liberton M."/>
            <person name="Stoeckel J."/>
            <person name="Banerjee A."/>
            <person name="Singh A."/>
            <person name="Page L."/>
            <person name="Sato H."/>
            <person name="Zhao L."/>
            <person name="Sherman L."/>
            <person name="Pakrasi H."/>
            <person name="Richardson P."/>
        </authorList>
    </citation>
    <scope>NUCLEOTIDE SEQUENCE</scope>
    <source>
        <strain evidence="2">PCC 7425</strain>
        <plasmid evidence="2">pP742501</plasmid>
    </source>
</reference>
<sequence length="132" mass="14308">MVGNLYLPTSYQPGDKLPVIIVTGAWTTVKEQMPAVYAQRLADRGFAAFTFDFRYWGESGGTPRQYESPTAKVQDIKNAVAFLQTLPVIDGDRIGGLGICASADYMAQAVVEVTFSCDGFPLCIAESLSPFV</sequence>
<organism evidence="2">
    <name type="scientific">Cyanothece sp. (strain PCC 7425 / ATCC 29141)</name>
    <dbReference type="NCBI Taxonomy" id="395961"/>
    <lineage>
        <taxon>Bacteria</taxon>
        <taxon>Bacillati</taxon>
        <taxon>Cyanobacteriota</taxon>
        <taxon>Cyanophyceae</taxon>
        <taxon>Gomontiellales</taxon>
        <taxon>Cyanothecaceae</taxon>
        <taxon>Cyanothece</taxon>
    </lineage>
</organism>
<dbReference type="Pfam" id="PF01738">
    <property type="entry name" value="DLH"/>
    <property type="match status" value="1"/>
</dbReference>
<geneLocation type="plasmid" evidence="2">
    <name>pP742501</name>
</geneLocation>
<dbReference type="PANTHER" id="PTHR47751">
    <property type="entry name" value="SUPERFAMILY HYDROLASE, PUTATIVE (AFU_ORTHOLOGUE AFUA_2G16580)-RELATED"/>
    <property type="match status" value="1"/>
</dbReference>
<dbReference type="KEGG" id="cyn:Cyan7425_5433"/>
<dbReference type="InterPro" id="IPR051411">
    <property type="entry name" value="Polyketide_trans_af380"/>
</dbReference>
<dbReference type="AlphaFoldDB" id="B8HZ42"/>
<dbReference type="PANTHER" id="PTHR47751:SF1">
    <property type="entry name" value="SUPERFAMILY HYDROLASE, PUTATIVE (AFU_ORTHOLOGUE AFUA_2G16580)-RELATED"/>
    <property type="match status" value="1"/>
</dbReference>
<dbReference type="SUPFAM" id="SSF53474">
    <property type="entry name" value="alpha/beta-Hydrolases"/>
    <property type="match status" value="1"/>
</dbReference>
<keyword evidence="2" id="KW-0614">Plasmid</keyword>
<dbReference type="GO" id="GO:0016787">
    <property type="term" value="F:hydrolase activity"/>
    <property type="evidence" value="ECO:0007669"/>
    <property type="project" value="InterPro"/>
</dbReference>
<proteinExistence type="predicted"/>
<gene>
    <name evidence="2" type="ordered locus">Cyan7425_5433</name>
</gene>
<dbReference type="EMBL" id="CP001345">
    <property type="protein sequence ID" value="ACL47690.1"/>
    <property type="molecule type" value="Genomic_DNA"/>
</dbReference>
<feature type="domain" description="Dienelactone hydrolase" evidence="1">
    <location>
        <begin position="7"/>
        <end position="104"/>
    </location>
</feature>